<evidence type="ECO:0000256" key="1">
    <source>
        <dbReference type="SAM" id="MobiDB-lite"/>
    </source>
</evidence>
<evidence type="ECO:0000313" key="2">
    <source>
        <dbReference type="EMBL" id="KDQ57149.1"/>
    </source>
</evidence>
<feature type="region of interest" description="Disordered" evidence="1">
    <location>
        <begin position="43"/>
        <end position="96"/>
    </location>
</feature>
<dbReference type="HOGENOM" id="CLU_009122_0_0_1"/>
<gene>
    <name evidence="2" type="ORF">JAAARDRAFT_47794</name>
</gene>
<sequence>MPTTKHRVPSRAVVCEFCHRSYQPQGIHNHCVACEKAIHERDGVQTAGNPEPDTLNLVDPMDIEGPEPSGLPIPREPGSPEHSSERDNASNEQGMDEYIRVDYHPRSRKLATKIPLQVSGQEADPLDLEDDLEPWRPFRTCHDMLFTEKVVRLNLSNPDAEDLLQFVKSSSDAPSYVTLANVDEMYSILNHAVSNYASFHFHAEKKYKISGDKSQQFWDEPWTGEKWWRTESRLPDGGILIGIILWSDKGLLSSFGGRKGYPVVAQCANLPSTICNSEGFGGGRLVGWLPILGEEAGSHRKKTWTNHRREVWHTAFSHIISSLVPLSETGYWFKCGHIEVPQHFFPSIYVMSLDYEEQAIATLTRGSSSLAGCPSCEQPAEEFDQLGAGNPRNSKAYQRIWCQGEEMTHEDWELLYKPIGLVHMMNCFWSLHHTDIYTAMGYEVLHADELGTWKRIWKYLLERLELMPKEAGAQVEERISSLPSWSYNDTSTFAKVLSMDFADGTKYSHLLRIILHGIHPEFECQDQLLLKLIHSKAILHIYACLKVQTEERMTCGRKEVENFANLLHESQVQYGWMWKTPKVHALLAHLFDNIVEKGVTQNFNAKVNEKLQGAFKKAAVRFNESEKMKVEADSWISSQLPQKPNHIKSIGHIKLRGKGRHLMAGDLPSEFTQDVAFHRFTLWLHSFLTQYFHGSGQIPPGEKIILGHDGRLQEWFEVQIFYASEEDWRLCRDILHFKHNYRNHDRFDLAFYLLDFSSFLSARLEVSHTQWDLLGFLIQWTGETGKIGRLGFDE</sequence>
<organism evidence="2 3">
    <name type="scientific">Jaapia argillacea MUCL 33604</name>
    <dbReference type="NCBI Taxonomy" id="933084"/>
    <lineage>
        <taxon>Eukaryota</taxon>
        <taxon>Fungi</taxon>
        <taxon>Dikarya</taxon>
        <taxon>Basidiomycota</taxon>
        <taxon>Agaricomycotina</taxon>
        <taxon>Agaricomycetes</taxon>
        <taxon>Agaricomycetidae</taxon>
        <taxon>Jaapiales</taxon>
        <taxon>Jaapiaceae</taxon>
        <taxon>Jaapia</taxon>
    </lineage>
</organism>
<evidence type="ECO:0000313" key="3">
    <source>
        <dbReference type="Proteomes" id="UP000027265"/>
    </source>
</evidence>
<dbReference type="STRING" id="933084.A0A067PQW1"/>
<dbReference type="InParanoid" id="A0A067PQW1"/>
<accession>A0A067PQW1</accession>
<dbReference type="AlphaFoldDB" id="A0A067PQW1"/>
<dbReference type="EMBL" id="KL197720">
    <property type="protein sequence ID" value="KDQ57149.1"/>
    <property type="molecule type" value="Genomic_DNA"/>
</dbReference>
<feature type="compositionally biased region" description="Basic and acidic residues" evidence="1">
    <location>
        <begin position="78"/>
        <end position="89"/>
    </location>
</feature>
<dbReference type="Pfam" id="PF18759">
    <property type="entry name" value="Plavaka"/>
    <property type="match status" value="1"/>
</dbReference>
<keyword evidence="3" id="KW-1185">Reference proteome</keyword>
<name>A0A067PQW1_9AGAM</name>
<proteinExistence type="predicted"/>
<dbReference type="Proteomes" id="UP000027265">
    <property type="component" value="Unassembled WGS sequence"/>
</dbReference>
<dbReference type="OrthoDB" id="3239511at2759"/>
<protein>
    <submittedName>
        <fullName evidence="2">Uncharacterized protein</fullName>
    </submittedName>
</protein>
<reference evidence="3" key="1">
    <citation type="journal article" date="2014" name="Proc. Natl. Acad. Sci. U.S.A.">
        <title>Extensive sampling of basidiomycete genomes demonstrates inadequacy of the white-rot/brown-rot paradigm for wood decay fungi.</title>
        <authorList>
            <person name="Riley R."/>
            <person name="Salamov A.A."/>
            <person name="Brown D.W."/>
            <person name="Nagy L.G."/>
            <person name="Floudas D."/>
            <person name="Held B.W."/>
            <person name="Levasseur A."/>
            <person name="Lombard V."/>
            <person name="Morin E."/>
            <person name="Otillar R."/>
            <person name="Lindquist E.A."/>
            <person name="Sun H."/>
            <person name="LaButti K.M."/>
            <person name="Schmutz J."/>
            <person name="Jabbour D."/>
            <person name="Luo H."/>
            <person name="Baker S.E."/>
            <person name="Pisabarro A.G."/>
            <person name="Walton J.D."/>
            <person name="Blanchette R.A."/>
            <person name="Henrissat B."/>
            <person name="Martin F."/>
            <person name="Cullen D."/>
            <person name="Hibbett D.S."/>
            <person name="Grigoriev I.V."/>
        </authorList>
    </citation>
    <scope>NUCLEOTIDE SEQUENCE [LARGE SCALE GENOMIC DNA]</scope>
    <source>
        <strain evidence="3">MUCL 33604</strain>
    </source>
</reference>
<dbReference type="InterPro" id="IPR041078">
    <property type="entry name" value="Plavaka"/>
</dbReference>